<dbReference type="PROSITE" id="PS50110">
    <property type="entry name" value="RESPONSE_REGULATORY"/>
    <property type="match status" value="1"/>
</dbReference>
<sequence>MQVSQLKILDNSKSTKIAIVSNCLSRPIEILLVEDSLIDIKVIAKVFEQVATPHSLKVVRDGVAAIAYLCQQGEYLSYPKPDLILLDLHLPRKNGLAVLEAIKSDERFADIPVIMLTVSGDQQDIAECYQRDANCYLTKPSNLQEFEQLVQIIQDFWLQMVQLPMT</sequence>
<dbReference type="PANTHER" id="PTHR44520">
    <property type="entry name" value="RESPONSE REGULATOR RCP1-RELATED"/>
    <property type="match status" value="1"/>
</dbReference>
<protein>
    <submittedName>
        <fullName evidence="3">Response regulator rcp1</fullName>
    </submittedName>
</protein>
<gene>
    <name evidence="3" type="primary">rcp</name>
    <name evidence="3" type="ORF">H1P_920010</name>
</gene>
<evidence type="ECO:0000313" key="4">
    <source>
        <dbReference type="Proteomes" id="UP000320055"/>
    </source>
</evidence>
<organism evidence="3 4">
    <name type="scientific">Hyella patelloides LEGE 07179</name>
    <dbReference type="NCBI Taxonomy" id="945734"/>
    <lineage>
        <taxon>Bacteria</taxon>
        <taxon>Bacillati</taxon>
        <taxon>Cyanobacteriota</taxon>
        <taxon>Cyanophyceae</taxon>
        <taxon>Pleurocapsales</taxon>
        <taxon>Hyellaceae</taxon>
        <taxon>Hyella</taxon>
    </lineage>
</organism>
<evidence type="ECO:0000313" key="3">
    <source>
        <dbReference type="EMBL" id="VEP18814.1"/>
    </source>
</evidence>
<dbReference type="AlphaFoldDB" id="A0A563W560"/>
<dbReference type="SUPFAM" id="SSF52172">
    <property type="entry name" value="CheY-like"/>
    <property type="match status" value="1"/>
</dbReference>
<dbReference type="GO" id="GO:0000160">
    <property type="term" value="P:phosphorelay signal transduction system"/>
    <property type="evidence" value="ECO:0007669"/>
    <property type="project" value="InterPro"/>
</dbReference>
<name>A0A563W560_9CYAN</name>
<evidence type="ECO:0000259" key="2">
    <source>
        <dbReference type="PROSITE" id="PS50110"/>
    </source>
</evidence>
<dbReference type="Pfam" id="PF00072">
    <property type="entry name" value="Response_reg"/>
    <property type="match status" value="1"/>
</dbReference>
<dbReference type="InterPro" id="IPR052893">
    <property type="entry name" value="TCS_response_regulator"/>
</dbReference>
<dbReference type="SMART" id="SM00448">
    <property type="entry name" value="REC"/>
    <property type="match status" value="1"/>
</dbReference>
<reference evidence="3 4" key="1">
    <citation type="submission" date="2019-01" db="EMBL/GenBank/DDBJ databases">
        <authorList>
            <person name="Brito A."/>
        </authorList>
    </citation>
    <scope>NUCLEOTIDE SEQUENCE [LARGE SCALE GENOMIC DNA]</scope>
    <source>
        <strain evidence="3">1</strain>
    </source>
</reference>
<dbReference type="Gene3D" id="3.40.50.2300">
    <property type="match status" value="1"/>
</dbReference>
<accession>A0A563W560</accession>
<dbReference type="PANTHER" id="PTHR44520:SF2">
    <property type="entry name" value="RESPONSE REGULATOR RCP1"/>
    <property type="match status" value="1"/>
</dbReference>
<keyword evidence="1" id="KW-0597">Phosphoprotein</keyword>
<dbReference type="CDD" id="cd17557">
    <property type="entry name" value="REC_Rcp-like"/>
    <property type="match status" value="1"/>
</dbReference>
<dbReference type="Proteomes" id="UP000320055">
    <property type="component" value="Unassembled WGS sequence"/>
</dbReference>
<evidence type="ECO:0000256" key="1">
    <source>
        <dbReference type="PROSITE-ProRule" id="PRU00169"/>
    </source>
</evidence>
<dbReference type="EMBL" id="CAACVJ010000701">
    <property type="protein sequence ID" value="VEP18814.1"/>
    <property type="molecule type" value="Genomic_DNA"/>
</dbReference>
<feature type="domain" description="Response regulatory" evidence="2">
    <location>
        <begin position="29"/>
        <end position="154"/>
    </location>
</feature>
<feature type="modified residue" description="4-aspartylphosphate" evidence="1">
    <location>
        <position position="87"/>
    </location>
</feature>
<dbReference type="InterPro" id="IPR011006">
    <property type="entry name" value="CheY-like_superfamily"/>
</dbReference>
<dbReference type="InterPro" id="IPR001789">
    <property type="entry name" value="Sig_transdc_resp-reg_receiver"/>
</dbReference>
<keyword evidence="4" id="KW-1185">Reference proteome</keyword>
<proteinExistence type="predicted"/>